<feature type="region of interest" description="Disordered" evidence="1">
    <location>
        <begin position="26"/>
        <end position="92"/>
    </location>
</feature>
<proteinExistence type="predicted"/>
<dbReference type="Proteomes" id="UP000019184">
    <property type="component" value="Unassembled WGS sequence"/>
</dbReference>
<gene>
    <name evidence="3" type="ORF">BN874_1390011</name>
</gene>
<evidence type="ECO:0008006" key="5">
    <source>
        <dbReference type="Google" id="ProtNLM"/>
    </source>
</evidence>
<evidence type="ECO:0000256" key="2">
    <source>
        <dbReference type="SAM" id="SignalP"/>
    </source>
</evidence>
<feature type="chain" id="PRO_5030897347" description="PepSY domain-containing protein" evidence="2">
    <location>
        <begin position="29"/>
        <end position="113"/>
    </location>
</feature>
<organism evidence="3 4">
    <name type="scientific">Candidatus Contendobacter odensis Run_B_J11</name>
    <dbReference type="NCBI Taxonomy" id="1400861"/>
    <lineage>
        <taxon>Bacteria</taxon>
        <taxon>Pseudomonadati</taxon>
        <taxon>Pseudomonadota</taxon>
        <taxon>Gammaproteobacteria</taxon>
        <taxon>Candidatus Competibacteraceae</taxon>
        <taxon>Candidatus Contendibacter</taxon>
    </lineage>
</organism>
<feature type="compositionally biased region" description="Basic and acidic residues" evidence="1">
    <location>
        <begin position="44"/>
        <end position="61"/>
    </location>
</feature>
<dbReference type="Gene3D" id="3.30.505.20">
    <property type="match status" value="1"/>
</dbReference>
<accession>A0A7U7J286</accession>
<dbReference type="AlphaFoldDB" id="A0A7U7J286"/>
<name>A0A7U7J286_9GAMM</name>
<keyword evidence="2" id="KW-0732">Signal</keyword>
<dbReference type="RefSeq" id="WP_034430956.1">
    <property type="nucleotide sequence ID" value="NZ_CBTK010000045.1"/>
</dbReference>
<evidence type="ECO:0000313" key="4">
    <source>
        <dbReference type="Proteomes" id="UP000019184"/>
    </source>
</evidence>
<comment type="caution">
    <text evidence="3">The sequence shown here is derived from an EMBL/GenBank/DDBJ whole genome shotgun (WGS) entry which is preliminary data.</text>
</comment>
<evidence type="ECO:0000256" key="1">
    <source>
        <dbReference type="SAM" id="MobiDB-lite"/>
    </source>
</evidence>
<feature type="signal peptide" evidence="2">
    <location>
        <begin position="1"/>
        <end position="28"/>
    </location>
</feature>
<sequence length="113" mass="12206">MPDRLRLSRRLALAALVGLLLTAAGAKAQSGYRQGPESNYAPPPRDRPDRPPPRPFADPDRAANAAREATGGRVLGVQGADQDGQRGYRVRILQPDGRVRSLHFDPDSGAVRD</sequence>
<reference evidence="3 4" key="1">
    <citation type="journal article" date="2014" name="ISME J.">
        <title>Candidatus Competibacter-lineage genomes retrieved from metagenomes reveal functional metabolic diversity.</title>
        <authorList>
            <person name="McIlroy S.J."/>
            <person name="Albertsen M."/>
            <person name="Andresen E.K."/>
            <person name="Saunders A.M."/>
            <person name="Kristiansen R."/>
            <person name="Stokholm-Bjerregaard M."/>
            <person name="Nielsen K.L."/>
            <person name="Nielsen P.H."/>
        </authorList>
    </citation>
    <scope>NUCLEOTIDE SEQUENCE [LARGE SCALE GENOMIC DNA]</scope>
    <source>
        <strain evidence="3 4">Run_B_J11</strain>
    </source>
</reference>
<protein>
    <recommendedName>
        <fullName evidence="5">PepSY domain-containing protein</fullName>
    </recommendedName>
</protein>
<dbReference type="OrthoDB" id="5772157at2"/>
<dbReference type="EMBL" id="CBTK010000045">
    <property type="protein sequence ID" value="CDH43885.1"/>
    <property type="molecule type" value="Genomic_DNA"/>
</dbReference>
<keyword evidence="4" id="KW-1185">Reference proteome</keyword>
<evidence type="ECO:0000313" key="3">
    <source>
        <dbReference type="EMBL" id="CDH43885.1"/>
    </source>
</evidence>